<evidence type="ECO:0008006" key="2">
    <source>
        <dbReference type="Google" id="ProtNLM"/>
    </source>
</evidence>
<gene>
    <name evidence="1" type="ORF">PCAR00345_LOCUS4222</name>
</gene>
<reference evidence="1" key="1">
    <citation type="submission" date="2021-01" db="EMBL/GenBank/DDBJ databases">
        <authorList>
            <person name="Corre E."/>
            <person name="Pelletier E."/>
            <person name="Niang G."/>
            <person name="Scheremetjew M."/>
            <person name="Finn R."/>
            <person name="Kale V."/>
            <person name="Holt S."/>
            <person name="Cochrane G."/>
            <person name="Meng A."/>
            <person name="Brown T."/>
            <person name="Cohen L."/>
        </authorList>
    </citation>
    <scope>NUCLEOTIDE SEQUENCE</scope>
    <source>
        <strain evidence="1">CCMP645</strain>
    </source>
</reference>
<dbReference type="PANTHER" id="PTHR12941:SF10">
    <property type="entry name" value="ER MEMBRANE PROTEIN COMPLEX SUBUNIT 8_9 HOMOLOG"/>
    <property type="match status" value="1"/>
</dbReference>
<accession>A0A7S4B2E8</accession>
<dbReference type="Pfam" id="PF03665">
    <property type="entry name" value="UPF0172"/>
    <property type="match status" value="1"/>
</dbReference>
<proteinExistence type="predicted"/>
<name>A0A7S4B2E8_CHRCT</name>
<dbReference type="EMBL" id="HBIZ01007387">
    <property type="protein sequence ID" value="CAE0751637.1"/>
    <property type="molecule type" value="Transcribed_RNA"/>
</dbReference>
<organism evidence="1">
    <name type="scientific">Chrysotila carterae</name>
    <name type="common">Marine alga</name>
    <name type="synonym">Syracosphaera carterae</name>
    <dbReference type="NCBI Taxonomy" id="13221"/>
    <lineage>
        <taxon>Eukaryota</taxon>
        <taxon>Haptista</taxon>
        <taxon>Haptophyta</taxon>
        <taxon>Prymnesiophyceae</taxon>
        <taxon>Isochrysidales</taxon>
        <taxon>Isochrysidaceae</taxon>
        <taxon>Chrysotila</taxon>
    </lineage>
</organism>
<dbReference type="AlphaFoldDB" id="A0A7S4B2E8"/>
<sequence>MSSFFFFISRAGCCFQSYTAADPTNLNLHNPQADEFCKTEKLQIVGYYQANELSTDMDLGPFGRKIAEKIKGQFARAVVLMVDGSKTSVSESDLCLQLLGTDGKPSNQPLTLRDASKAIAFLEQSLNRGAQQQVVDFDAHLDDPSKDWLNSGVVCA</sequence>
<evidence type="ECO:0000313" key="1">
    <source>
        <dbReference type="EMBL" id="CAE0751637.1"/>
    </source>
</evidence>
<dbReference type="PANTHER" id="PTHR12941">
    <property type="entry name" value="ER MEMBRANE PROTEIN COMPLEX"/>
    <property type="match status" value="1"/>
</dbReference>
<protein>
    <recommendedName>
        <fullName evidence="2">MPN domain-containing protein</fullName>
    </recommendedName>
</protein>
<dbReference type="InterPro" id="IPR005366">
    <property type="entry name" value="EMC8/9"/>
</dbReference>
<dbReference type="GO" id="GO:0072546">
    <property type="term" value="C:EMC complex"/>
    <property type="evidence" value="ECO:0007669"/>
    <property type="project" value="InterPro"/>
</dbReference>